<protein>
    <submittedName>
        <fullName evidence="3">Alpha-L-arabinofuranosidase B-like protein</fullName>
    </submittedName>
</protein>
<comment type="caution">
    <text evidence="3">The sequence shown here is derived from an EMBL/GenBank/DDBJ whole genome shotgun (WGS) entry which is preliminary data.</text>
</comment>
<dbReference type="SUPFAM" id="SSF110221">
    <property type="entry name" value="AbfB domain"/>
    <property type="match status" value="1"/>
</dbReference>
<dbReference type="GO" id="GO:0046556">
    <property type="term" value="F:alpha-L-arabinofuranosidase activity"/>
    <property type="evidence" value="ECO:0007669"/>
    <property type="project" value="InterPro"/>
</dbReference>
<evidence type="ECO:0000313" key="3">
    <source>
        <dbReference type="EMBL" id="PRX22568.1"/>
    </source>
</evidence>
<gene>
    <name evidence="3" type="ORF">CLV67_10495</name>
</gene>
<evidence type="ECO:0000313" key="4">
    <source>
        <dbReference type="Proteomes" id="UP000239415"/>
    </source>
</evidence>
<feature type="region of interest" description="Disordered" evidence="1">
    <location>
        <begin position="1"/>
        <end position="20"/>
    </location>
</feature>
<name>A0A2T0KGN1_9ACTN</name>
<proteinExistence type="predicted"/>
<organism evidence="3 4">
    <name type="scientific">Actinoplanes italicus</name>
    <dbReference type="NCBI Taxonomy" id="113567"/>
    <lineage>
        <taxon>Bacteria</taxon>
        <taxon>Bacillati</taxon>
        <taxon>Actinomycetota</taxon>
        <taxon>Actinomycetes</taxon>
        <taxon>Micromonosporales</taxon>
        <taxon>Micromonosporaceae</taxon>
        <taxon>Actinoplanes</taxon>
    </lineage>
</organism>
<dbReference type="InterPro" id="IPR036195">
    <property type="entry name" value="AbfB_ABD_sf"/>
</dbReference>
<dbReference type="RefSeq" id="WP_106317336.1">
    <property type="nucleotide sequence ID" value="NZ_BOMO01000019.1"/>
</dbReference>
<dbReference type="OrthoDB" id="8611574at2"/>
<dbReference type="AlphaFoldDB" id="A0A2T0KGN1"/>
<feature type="region of interest" description="Disordered" evidence="1">
    <location>
        <begin position="58"/>
        <end position="84"/>
    </location>
</feature>
<dbReference type="Gene3D" id="2.80.10.50">
    <property type="match status" value="1"/>
</dbReference>
<reference evidence="3 4" key="1">
    <citation type="submission" date="2018-03" db="EMBL/GenBank/DDBJ databases">
        <title>Genomic Encyclopedia of Archaeal and Bacterial Type Strains, Phase II (KMG-II): from individual species to whole genera.</title>
        <authorList>
            <person name="Goeker M."/>
        </authorList>
    </citation>
    <scope>NUCLEOTIDE SEQUENCE [LARGE SCALE GENOMIC DNA]</scope>
    <source>
        <strain evidence="3 4">DSM 43146</strain>
    </source>
</reference>
<keyword evidence="4" id="KW-1185">Reference proteome</keyword>
<evidence type="ECO:0000259" key="2">
    <source>
        <dbReference type="Pfam" id="PF05270"/>
    </source>
</evidence>
<dbReference type="EMBL" id="PVMZ01000004">
    <property type="protein sequence ID" value="PRX22568.1"/>
    <property type="molecule type" value="Genomic_DNA"/>
</dbReference>
<feature type="domain" description="Alpha-L-arabinofuranosidase B arabinose-binding" evidence="2">
    <location>
        <begin position="113"/>
        <end position="218"/>
    </location>
</feature>
<accession>A0A2T0KGN1</accession>
<dbReference type="Pfam" id="PF05270">
    <property type="entry name" value="AbfB"/>
    <property type="match status" value="1"/>
</dbReference>
<dbReference type="InterPro" id="IPR007934">
    <property type="entry name" value="AbfB_ABD"/>
</dbReference>
<evidence type="ECO:0000256" key="1">
    <source>
        <dbReference type="SAM" id="MobiDB-lite"/>
    </source>
</evidence>
<feature type="compositionally biased region" description="Low complexity" evidence="1">
    <location>
        <begin position="62"/>
        <end position="71"/>
    </location>
</feature>
<dbReference type="GO" id="GO:0046373">
    <property type="term" value="P:L-arabinose metabolic process"/>
    <property type="evidence" value="ECO:0007669"/>
    <property type="project" value="InterPro"/>
</dbReference>
<dbReference type="Proteomes" id="UP000239415">
    <property type="component" value="Unassembled WGS sequence"/>
</dbReference>
<sequence>MTDQDPLRPSGTVYGRGGLDVRTDERAGLPKAMIIGVGAGAVAVLGLGYAAWSSTGGADSEPAAAATAPTPAGTPQPDPAASSPAKAQLAAGSWLLSPLGDPDTYLTVNGDNAKMSPADPATLTVQAGLADDNCFSFRLEDGRYLRHYDYRLRFDAAEDADLFRADATFCQEAGTGAGTVRLRSKNYPEYLLHRRDDDSLYIDKPEGSGFTAESSFMVQAAS</sequence>